<comment type="caution">
    <text evidence="10">The sequence shown here is derived from an EMBL/GenBank/DDBJ whole genome shotgun (WGS) entry which is preliminary data.</text>
</comment>
<evidence type="ECO:0000313" key="11">
    <source>
        <dbReference type="Proteomes" id="UP000261284"/>
    </source>
</evidence>
<protein>
    <submittedName>
        <fullName evidence="10">Sterol desaturase family protein</fullName>
    </submittedName>
</protein>
<dbReference type="GO" id="GO:0050479">
    <property type="term" value="F:glyceryl-ether monooxygenase activity"/>
    <property type="evidence" value="ECO:0007669"/>
    <property type="project" value="TreeGrafter"/>
</dbReference>
<feature type="transmembrane region" description="Helical" evidence="8">
    <location>
        <begin position="6"/>
        <end position="27"/>
    </location>
</feature>
<evidence type="ECO:0000313" key="10">
    <source>
        <dbReference type="EMBL" id="RFM28123.1"/>
    </source>
</evidence>
<keyword evidence="11" id="KW-1185">Reference proteome</keyword>
<dbReference type="GO" id="GO:0012505">
    <property type="term" value="C:endomembrane system"/>
    <property type="evidence" value="ECO:0007669"/>
    <property type="project" value="UniProtKB-SubCell"/>
</dbReference>
<feature type="domain" description="Fatty acid hydroxylase" evidence="9">
    <location>
        <begin position="83"/>
        <end position="218"/>
    </location>
</feature>
<keyword evidence="2 8" id="KW-0812">Transmembrane</keyword>
<evidence type="ECO:0000256" key="4">
    <source>
        <dbReference type="ARBA" id="ARBA00023002"/>
    </source>
</evidence>
<keyword evidence="3 8" id="KW-1133">Transmembrane helix</keyword>
<dbReference type="OrthoDB" id="9770329at2"/>
<dbReference type="GO" id="GO:0005506">
    <property type="term" value="F:iron ion binding"/>
    <property type="evidence" value="ECO:0007669"/>
    <property type="project" value="InterPro"/>
</dbReference>
<evidence type="ECO:0000256" key="2">
    <source>
        <dbReference type="ARBA" id="ARBA00022692"/>
    </source>
</evidence>
<keyword evidence="6 8" id="KW-0472">Membrane</keyword>
<dbReference type="GO" id="GO:0008610">
    <property type="term" value="P:lipid biosynthetic process"/>
    <property type="evidence" value="ECO:0007669"/>
    <property type="project" value="InterPro"/>
</dbReference>
<dbReference type="RefSeq" id="WP_116847369.1">
    <property type="nucleotide sequence ID" value="NZ_QTJU01000003.1"/>
</dbReference>
<name>A0A3E1NJL4_9BACT</name>
<dbReference type="Proteomes" id="UP000261284">
    <property type="component" value="Unassembled WGS sequence"/>
</dbReference>
<organism evidence="10 11">
    <name type="scientific">Deminuibacter soli</name>
    <dbReference type="NCBI Taxonomy" id="2291815"/>
    <lineage>
        <taxon>Bacteria</taxon>
        <taxon>Pseudomonadati</taxon>
        <taxon>Bacteroidota</taxon>
        <taxon>Chitinophagia</taxon>
        <taxon>Chitinophagales</taxon>
        <taxon>Chitinophagaceae</taxon>
        <taxon>Deminuibacter</taxon>
    </lineage>
</organism>
<evidence type="ECO:0000259" key="9">
    <source>
        <dbReference type="Pfam" id="PF04116"/>
    </source>
</evidence>
<dbReference type="Pfam" id="PF04116">
    <property type="entry name" value="FA_hydroxylase"/>
    <property type="match status" value="1"/>
</dbReference>
<sequence>MPQFPNILVHAIPGFILLILAEVLFALKTQKEIYEVKDTATSISLGLGNLFIGILTKSVILVLFSFLYTYRLFTIPYTVWWAWVLCFFADDFSYYCMHRSSHAIRWFWASHVVHHSSERYNLAAALRQTWTGNLTGAFVFWTWMPLAGFHPGMIMLMQSISLLYQFWIHTETVHKMPRWFEYIFNTPSHHRVHHGVDLPYLDKNHGGTLIIWDRLFGSFQPEVFRPTYGLTKNVNTFNPVKVAFHEWFNIVRDMRKARSLKQALNYLFNAPGWSNDGTTLTTRQLRKKEKTQSDKTDYQPIIHPTIQQSSH</sequence>
<dbReference type="AlphaFoldDB" id="A0A3E1NJL4"/>
<evidence type="ECO:0000256" key="5">
    <source>
        <dbReference type="ARBA" id="ARBA00023098"/>
    </source>
</evidence>
<dbReference type="GO" id="GO:0016020">
    <property type="term" value="C:membrane"/>
    <property type="evidence" value="ECO:0007669"/>
    <property type="project" value="GOC"/>
</dbReference>
<comment type="subcellular location">
    <subcellularLocation>
        <location evidence="1">Endomembrane system</location>
        <topology evidence="1">Multi-pass membrane protein</topology>
    </subcellularLocation>
</comment>
<feature type="region of interest" description="Disordered" evidence="7">
    <location>
        <begin position="284"/>
        <end position="311"/>
    </location>
</feature>
<dbReference type="GO" id="GO:0006643">
    <property type="term" value="P:membrane lipid metabolic process"/>
    <property type="evidence" value="ECO:0007669"/>
    <property type="project" value="TreeGrafter"/>
</dbReference>
<dbReference type="PANTHER" id="PTHR21624">
    <property type="entry name" value="STEROL DESATURASE-RELATED PROTEIN"/>
    <property type="match status" value="1"/>
</dbReference>
<evidence type="ECO:0000256" key="7">
    <source>
        <dbReference type="SAM" id="MobiDB-lite"/>
    </source>
</evidence>
<proteinExistence type="predicted"/>
<accession>A0A3E1NJL4</accession>
<gene>
    <name evidence="10" type="ORF">DXN05_11385</name>
</gene>
<evidence type="ECO:0000256" key="8">
    <source>
        <dbReference type="SAM" id="Phobius"/>
    </source>
</evidence>
<evidence type="ECO:0000256" key="3">
    <source>
        <dbReference type="ARBA" id="ARBA00022989"/>
    </source>
</evidence>
<keyword evidence="4" id="KW-0560">Oxidoreductase</keyword>
<dbReference type="InterPro" id="IPR006694">
    <property type="entry name" value="Fatty_acid_hydroxylase"/>
</dbReference>
<feature type="transmembrane region" description="Helical" evidence="8">
    <location>
        <begin position="47"/>
        <end position="68"/>
    </location>
</feature>
<keyword evidence="5" id="KW-0443">Lipid metabolism</keyword>
<reference evidence="10 11" key="1">
    <citation type="submission" date="2018-08" db="EMBL/GenBank/DDBJ databases">
        <title>Chitinophagaceae sp. K23C18032701, a novel bacterium isolated from forest soil.</title>
        <authorList>
            <person name="Wang C."/>
        </authorList>
    </citation>
    <scope>NUCLEOTIDE SEQUENCE [LARGE SCALE GENOMIC DNA]</scope>
    <source>
        <strain evidence="10 11">K23C18032701</strain>
    </source>
</reference>
<dbReference type="PANTHER" id="PTHR21624:SF1">
    <property type="entry name" value="ALKYLGLYCEROL MONOOXYGENASE"/>
    <property type="match status" value="1"/>
</dbReference>
<dbReference type="EMBL" id="QTJU01000003">
    <property type="protein sequence ID" value="RFM28123.1"/>
    <property type="molecule type" value="Genomic_DNA"/>
</dbReference>
<dbReference type="InterPro" id="IPR051689">
    <property type="entry name" value="Sterol_desaturase/TMEM195"/>
</dbReference>
<evidence type="ECO:0000256" key="1">
    <source>
        <dbReference type="ARBA" id="ARBA00004127"/>
    </source>
</evidence>
<evidence type="ECO:0000256" key="6">
    <source>
        <dbReference type="ARBA" id="ARBA00023136"/>
    </source>
</evidence>